<dbReference type="Proteomes" id="UP000281192">
    <property type="component" value="Chromosome"/>
</dbReference>
<name>A0A2N5CM01_9CAUL</name>
<evidence type="ECO:0000313" key="1">
    <source>
        <dbReference type="EMBL" id="AYV48143.1"/>
    </source>
</evidence>
<sequence>MRDDGFTLIEALVSLAVLALLSLTLIGGLAAPRAVWSRQDAGLDRTEAVETAQGVLRERLQRAVPITMYDRRPPGPDFDGLAGQTLFIAPPPQAQAGDGLRRYRLSLDAQSRLVLESRNRMALDQAAWPERQVLLTGVQAIDLAYFGSAQPDITPRWRARWSQQETRPELVRIRVFFPPGDARVWPELLVQPIADIDTECDLDRASKRCKGR</sequence>
<organism evidence="2 3">
    <name type="scientific">Caulobacter flavus</name>
    <dbReference type="NCBI Taxonomy" id="1679497"/>
    <lineage>
        <taxon>Bacteria</taxon>
        <taxon>Pseudomonadati</taxon>
        <taxon>Pseudomonadota</taxon>
        <taxon>Alphaproteobacteria</taxon>
        <taxon>Caulobacterales</taxon>
        <taxon>Caulobacteraceae</taxon>
        <taxon>Caulobacter</taxon>
    </lineage>
</organism>
<dbReference type="Pfam" id="PF07963">
    <property type="entry name" value="N_methyl"/>
    <property type="match status" value="1"/>
</dbReference>
<evidence type="ECO:0000313" key="3">
    <source>
        <dbReference type="Proteomes" id="UP000234483"/>
    </source>
</evidence>
<reference evidence="1 4" key="2">
    <citation type="submission" date="2018-01" db="EMBL/GenBank/DDBJ databases">
        <title>Complete genome sequence of Caulobacter flavus RHGG3.</title>
        <authorList>
            <person name="Yang E."/>
        </authorList>
    </citation>
    <scope>NUCLEOTIDE SEQUENCE [LARGE SCALE GENOMIC DNA]</scope>
    <source>
        <strain evidence="1 4">RHGG3</strain>
    </source>
</reference>
<dbReference type="EMBL" id="CP026100">
    <property type="protein sequence ID" value="AYV48143.1"/>
    <property type="molecule type" value="Genomic_DNA"/>
</dbReference>
<dbReference type="AlphaFoldDB" id="A0A2N5CM01"/>
<reference evidence="2 3" key="1">
    <citation type="submission" date="2017-12" db="EMBL/GenBank/DDBJ databases">
        <title>The genome sequence of Caulobacter flavus CGMCC1 15093.</title>
        <authorList>
            <person name="Gao J."/>
            <person name="Mao X."/>
            <person name="Sun J."/>
        </authorList>
    </citation>
    <scope>NUCLEOTIDE SEQUENCE [LARGE SCALE GENOMIC DNA]</scope>
    <source>
        <strain evidence="2 3">CGMCC1 15093</strain>
    </source>
</reference>
<dbReference type="EMBL" id="PJRQ01000048">
    <property type="protein sequence ID" value="PLR06932.1"/>
    <property type="molecule type" value="Genomic_DNA"/>
</dbReference>
<evidence type="ECO:0000313" key="4">
    <source>
        <dbReference type="Proteomes" id="UP000281192"/>
    </source>
</evidence>
<dbReference type="Proteomes" id="UP000234483">
    <property type="component" value="Unassembled WGS sequence"/>
</dbReference>
<accession>A0A2N5CM01</accession>
<keyword evidence="4" id="KW-1185">Reference proteome</keyword>
<gene>
    <name evidence="1" type="ORF">C1707_18785</name>
    <name evidence="2" type="ORF">CFHF_23765</name>
</gene>
<dbReference type="InterPro" id="IPR012902">
    <property type="entry name" value="N_methyl_site"/>
</dbReference>
<proteinExistence type="predicted"/>
<dbReference type="KEGG" id="cfh:C1707_18785"/>
<dbReference type="NCBIfam" id="TIGR02532">
    <property type="entry name" value="IV_pilin_GFxxxE"/>
    <property type="match status" value="1"/>
</dbReference>
<dbReference type="RefSeq" id="WP_101715403.1">
    <property type="nucleotide sequence ID" value="NZ_CP026100.1"/>
</dbReference>
<evidence type="ECO:0008006" key="5">
    <source>
        <dbReference type="Google" id="ProtNLM"/>
    </source>
</evidence>
<evidence type="ECO:0000313" key="2">
    <source>
        <dbReference type="EMBL" id="PLR06932.1"/>
    </source>
</evidence>
<dbReference type="OrthoDB" id="8220660at2"/>
<protein>
    <recommendedName>
        <fullName evidence="5">General secretion pathway protein GspJ</fullName>
    </recommendedName>
</protein>